<dbReference type="Gene3D" id="2.70.210.12">
    <property type="entry name" value="GTP1/OBG domain"/>
    <property type="match status" value="1"/>
</dbReference>
<organism evidence="5">
    <name type="scientific">Taenia asiatica</name>
    <name type="common">Asian tapeworm</name>
    <dbReference type="NCBI Taxonomy" id="60517"/>
    <lineage>
        <taxon>Eukaryota</taxon>
        <taxon>Metazoa</taxon>
        <taxon>Spiralia</taxon>
        <taxon>Lophotrochozoa</taxon>
        <taxon>Platyhelminthes</taxon>
        <taxon>Cestoda</taxon>
        <taxon>Eucestoda</taxon>
        <taxon>Cyclophyllidea</taxon>
        <taxon>Taeniidae</taxon>
        <taxon>Taenia</taxon>
    </lineage>
</organism>
<feature type="domain" description="OBG-type G" evidence="3">
    <location>
        <begin position="155"/>
        <end position="363"/>
    </location>
</feature>
<protein>
    <submittedName>
        <fullName evidence="5">OBG-type G domain-containing protein</fullName>
    </submittedName>
</protein>
<dbReference type="Gene3D" id="3.40.50.300">
    <property type="entry name" value="P-loop containing nucleotide triphosphate hydrolases"/>
    <property type="match status" value="1"/>
</dbReference>
<keyword evidence="1" id="KW-0547">Nucleotide-binding</keyword>
<proteinExistence type="predicted"/>
<accession>A0A0R3W5M5</accession>
<dbReference type="SUPFAM" id="SSF52540">
    <property type="entry name" value="P-loop containing nucleoside triphosphate hydrolases"/>
    <property type="match status" value="1"/>
</dbReference>
<dbReference type="STRING" id="60517.A0A0R3W5M5"/>
<dbReference type="InterPro" id="IPR027417">
    <property type="entry name" value="P-loop_NTPase"/>
</dbReference>
<dbReference type="SUPFAM" id="SSF82051">
    <property type="entry name" value="Obg GTP-binding protein N-terminal domain"/>
    <property type="match status" value="1"/>
</dbReference>
<dbReference type="InterPro" id="IPR006073">
    <property type="entry name" value="GTP-bd"/>
</dbReference>
<dbReference type="Pfam" id="PF01926">
    <property type="entry name" value="MMR_HSR1"/>
    <property type="match status" value="1"/>
</dbReference>
<reference evidence="5" key="1">
    <citation type="submission" date="2017-02" db="UniProtKB">
        <authorList>
            <consortium name="WormBaseParasite"/>
        </authorList>
    </citation>
    <scope>IDENTIFICATION</scope>
</reference>
<dbReference type="PROSITE" id="PS51883">
    <property type="entry name" value="OBG"/>
    <property type="match status" value="1"/>
</dbReference>
<dbReference type="GO" id="GO:0005739">
    <property type="term" value="C:mitochondrion"/>
    <property type="evidence" value="ECO:0007669"/>
    <property type="project" value="TreeGrafter"/>
</dbReference>
<dbReference type="Pfam" id="PF01018">
    <property type="entry name" value="GTP1_OBG"/>
    <property type="match status" value="1"/>
</dbReference>
<dbReference type="InterPro" id="IPR045086">
    <property type="entry name" value="OBG_GTPase"/>
</dbReference>
<name>A0A0R3W5M5_TAEAS</name>
<dbReference type="InterPro" id="IPR036726">
    <property type="entry name" value="GTP1_OBG_dom_sf"/>
</dbReference>
<keyword evidence="2" id="KW-0342">GTP-binding</keyword>
<evidence type="ECO:0000256" key="2">
    <source>
        <dbReference type="ARBA" id="ARBA00023134"/>
    </source>
</evidence>
<dbReference type="GO" id="GO:0042254">
    <property type="term" value="P:ribosome biogenesis"/>
    <property type="evidence" value="ECO:0007669"/>
    <property type="project" value="UniProtKB-UniRule"/>
</dbReference>
<dbReference type="PROSITE" id="PS51710">
    <property type="entry name" value="G_OBG"/>
    <property type="match status" value="1"/>
</dbReference>
<sequence length="397" mass="42713">LLACVHTMSKNATSFIDRLRIYVRSGSGSAGNPLIRGKGGNGGSVYLRSVEGHTLTGIIEKYPKKRFIASCGKPCSSRRGVCFGSNAADIEVPVPVGISVSISNPGEPARLIGDLDRPDQRLLVAQGGYGGTPVTNYLGSPGEARSIVLDLKLMADVGLIGLPNAGKSSLLQALSGAKAKIAAYPFTTLRPQIATISFPDHRKITMTDLPGLADIAAKFDTNQQSPPPLRHTAFLKHVERTACLLVILDALGFQANQHAPLRTPLAAVVLLVSQLQRYAFGRLLGKPMLCAINKIDLPYARGAAEEAREVLLGNDCDAILRASGLPSVLLPRHEFRFEDVYLVSAAKGLNLTGLKEGLRHWLDVIELRRKKNDLEEAEKSFKGAIESALRDHIPSTY</sequence>
<dbReference type="GO" id="GO:0003924">
    <property type="term" value="F:GTPase activity"/>
    <property type="evidence" value="ECO:0007669"/>
    <property type="project" value="InterPro"/>
</dbReference>
<evidence type="ECO:0000259" key="4">
    <source>
        <dbReference type="PROSITE" id="PS51883"/>
    </source>
</evidence>
<dbReference type="PRINTS" id="PR00326">
    <property type="entry name" value="GTP1OBG"/>
</dbReference>
<dbReference type="PANTHER" id="PTHR11702">
    <property type="entry name" value="DEVELOPMENTALLY REGULATED GTP-BINDING PROTEIN-RELATED"/>
    <property type="match status" value="1"/>
</dbReference>
<dbReference type="InterPro" id="IPR031167">
    <property type="entry name" value="G_OBG"/>
</dbReference>
<feature type="domain" description="Obg" evidence="4">
    <location>
        <begin position="13"/>
        <end position="154"/>
    </location>
</feature>
<dbReference type="AlphaFoldDB" id="A0A0R3W5M5"/>
<dbReference type="InterPro" id="IPR006169">
    <property type="entry name" value="GTP1_OBG_dom"/>
</dbReference>
<evidence type="ECO:0000313" key="5">
    <source>
        <dbReference type="WBParaSite" id="TASK_0000542801-mRNA-1"/>
    </source>
</evidence>
<dbReference type="PANTHER" id="PTHR11702:SF43">
    <property type="entry name" value="GTP-BINDING PROTEIN 10"/>
    <property type="match status" value="1"/>
</dbReference>
<evidence type="ECO:0000256" key="1">
    <source>
        <dbReference type="ARBA" id="ARBA00022741"/>
    </source>
</evidence>
<evidence type="ECO:0000259" key="3">
    <source>
        <dbReference type="PROSITE" id="PS51710"/>
    </source>
</evidence>
<dbReference type="WBParaSite" id="TASK_0000542801-mRNA-1">
    <property type="protein sequence ID" value="TASK_0000542801-mRNA-1"/>
    <property type="gene ID" value="TASK_0000542801"/>
</dbReference>
<dbReference type="GO" id="GO:0005525">
    <property type="term" value="F:GTP binding"/>
    <property type="evidence" value="ECO:0007669"/>
    <property type="project" value="UniProtKB-KW"/>
</dbReference>